<gene>
    <name evidence="1" type="ORF">MAGMO_0610</name>
</gene>
<dbReference type="EMBL" id="LO017727">
    <property type="protein sequence ID" value="CRH04814.1"/>
    <property type="molecule type" value="Genomic_DNA"/>
</dbReference>
<accession>A0A1S7LFE5</accession>
<reference evidence="1" key="1">
    <citation type="submission" date="2015-04" db="EMBL/GenBank/DDBJ databases">
        <authorList>
            <person name="Syromyatnikov M.Y."/>
            <person name="Popov V.N."/>
        </authorList>
    </citation>
    <scope>NUCLEOTIDE SEQUENCE</scope>
    <source>
        <strain evidence="1">MO-1</strain>
    </source>
</reference>
<dbReference type="AlphaFoldDB" id="A0A1S7LFE5"/>
<organism evidence="1">
    <name type="scientific">Magnetococcus massalia (strain MO-1)</name>
    <dbReference type="NCBI Taxonomy" id="451514"/>
    <lineage>
        <taxon>Bacteria</taxon>
        <taxon>Pseudomonadati</taxon>
        <taxon>Pseudomonadota</taxon>
        <taxon>Magnetococcia</taxon>
        <taxon>Magnetococcales</taxon>
        <taxon>Magnetococcaceae</taxon>
        <taxon>Magnetococcus</taxon>
    </lineage>
</organism>
<protein>
    <submittedName>
        <fullName evidence="1">Uncharacterized protein</fullName>
    </submittedName>
</protein>
<evidence type="ECO:0000313" key="1">
    <source>
        <dbReference type="EMBL" id="CRH04814.1"/>
    </source>
</evidence>
<proteinExistence type="predicted"/>
<sequence length="187" mass="21713">MPAAPLVLIQLDAAKPDHIQRIRKKTLQKKTGNPHVQGLTTTQSYHKHRASYAVQSNRDGTICLYLKKLTLTVGYRNTKVYINRNYFPGTCQFRVIKDHEMRHVRIYNTTLTQESNQLHRDLKHYFSSYTVRTNKAGLAHAKERIKKKISQRVRMATSRIKTRASLDNLAIDTRSAYAREKARCSSW</sequence>
<name>A0A1S7LFE5_MAGMO</name>